<comment type="similarity">
    <text evidence="3">Belongs to the choline/ethanolamine kinase family.</text>
</comment>
<dbReference type="eggNOG" id="KOG2686">
    <property type="taxonomic scope" value="Eukaryota"/>
</dbReference>
<gene>
    <name evidence="4" type="primary">Cre-ckb-3</name>
    <name evidence="4" type="ORF">CRE_20371</name>
</gene>
<dbReference type="OrthoDB" id="10267235at2759"/>
<keyword evidence="1" id="KW-0594">Phospholipid biosynthesis</keyword>
<proteinExistence type="inferred from homology"/>
<keyword evidence="1" id="KW-0444">Lipid biosynthesis</keyword>
<dbReference type="AlphaFoldDB" id="E3MD10"/>
<dbReference type="Gene3D" id="3.90.1200.10">
    <property type="match status" value="1"/>
</dbReference>
<dbReference type="SUPFAM" id="SSF56112">
    <property type="entry name" value="Protein kinase-like (PK-like)"/>
    <property type="match status" value="1"/>
</dbReference>
<dbReference type="GO" id="GO:0005737">
    <property type="term" value="C:cytoplasm"/>
    <property type="evidence" value="ECO:0007669"/>
    <property type="project" value="TreeGrafter"/>
</dbReference>
<dbReference type="GO" id="GO:0004103">
    <property type="term" value="F:choline kinase activity"/>
    <property type="evidence" value="ECO:0007669"/>
    <property type="project" value="TreeGrafter"/>
</dbReference>
<dbReference type="GO" id="GO:0004305">
    <property type="term" value="F:ethanolamine kinase activity"/>
    <property type="evidence" value="ECO:0007669"/>
    <property type="project" value="TreeGrafter"/>
</dbReference>
<organism evidence="5">
    <name type="scientific">Caenorhabditis remanei</name>
    <name type="common">Caenorhabditis vulgaris</name>
    <dbReference type="NCBI Taxonomy" id="31234"/>
    <lineage>
        <taxon>Eukaryota</taxon>
        <taxon>Metazoa</taxon>
        <taxon>Ecdysozoa</taxon>
        <taxon>Nematoda</taxon>
        <taxon>Chromadorea</taxon>
        <taxon>Rhabditida</taxon>
        <taxon>Rhabditina</taxon>
        <taxon>Rhabditomorpha</taxon>
        <taxon>Rhabditoidea</taxon>
        <taxon>Rhabditidae</taxon>
        <taxon>Peloderinae</taxon>
        <taxon>Caenorhabditis</taxon>
    </lineage>
</organism>
<dbReference type="GO" id="GO:0006646">
    <property type="term" value="P:phosphatidylethanolamine biosynthetic process"/>
    <property type="evidence" value="ECO:0007669"/>
    <property type="project" value="TreeGrafter"/>
</dbReference>
<dbReference type="InterPro" id="IPR011009">
    <property type="entry name" value="Kinase-like_dom_sf"/>
</dbReference>
<dbReference type="RefSeq" id="XP_003106000.2">
    <property type="nucleotide sequence ID" value="XM_003105952.2"/>
</dbReference>
<dbReference type="EMBL" id="DS268435">
    <property type="protein sequence ID" value="EFO98526.1"/>
    <property type="molecule type" value="Genomic_DNA"/>
</dbReference>
<dbReference type="OMA" id="GRMECNK"/>
<dbReference type="Pfam" id="PF01633">
    <property type="entry name" value="Choline_kinase"/>
    <property type="match status" value="1"/>
</dbReference>
<evidence type="ECO:0000256" key="1">
    <source>
        <dbReference type="ARBA" id="ARBA00023209"/>
    </source>
</evidence>
<reference evidence="4" key="1">
    <citation type="submission" date="2007-07" db="EMBL/GenBank/DDBJ databases">
        <title>PCAP assembly of the Caenorhabditis remanei genome.</title>
        <authorList>
            <consortium name="The Caenorhabditis remanei Sequencing Consortium"/>
            <person name="Wilson R.K."/>
        </authorList>
    </citation>
    <scope>NUCLEOTIDE SEQUENCE [LARGE SCALE GENOMIC DNA]</scope>
    <source>
        <strain evidence="4">PB4641</strain>
    </source>
</reference>
<evidence type="ECO:0000256" key="3">
    <source>
        <dbReference type="ARBA" id="ARBA00038211"/>
    </source>
</evidence>
<keyword evidence="2" id="KW-1208">Phospholipid metabolism</keyword>
<dbReference type="HOGENOM" id="CLU_012712_2_0_1"/>
<dbReference type="PANTHER" id="PTHR22603:SF26">
    <property type="entry name" value="CHOLINE KINASE B3-RELATED"/>
    <property type="match status" value="1"/>
</dbReference>
<evidence type="ECO:0000313" key="4">
    <source>
        <dbReference type="EMBL" id="EFO98526.1"/>
    </source>
</evidence>
<protein>
    <submittedName>
        <fullName evidence="4">CRE-CKB-3 protein</fullName>
    </submittedName>
</protein>
<name>E3MD10_CAERE</name>
<dbReference type="STRING" id="31234.E3MD10"/>
<dbReference type="Gene3D" id="3.30.200.20">
    <property type="entry name" value="Phosphorylase Kinase, domain 1"/>
    <property type="match status" value="1"/>
</dbReference>
<dbReference type="PANTHER" id="PTHR22603">
    <property type="entry name" value="CHOLINE/ETHANOALAMINE KINASE"/>
    <property type="match status" value="1"/>
</dbReference>
<evidence type="ECO:0000313" key="5">
    <source>
        <dbReference type="Proteomes" id="UP000008281"/>
    </source>
</evidence>
<keyword evidence="1" id="KW-0443">Lipid metabolism</keyword>
<dbReference type="KEGG" id="crq:GCK72_010111"/>
<dbReference type="Proteomes" id="UP000008281">
    <property type="component" value="Unassembled WGS sequence"/>
</dbReference>
<dbReference type="CTD" id="9807303"/>
<dbReference type="GeneID" id="9807303"/>
<dbReference type="InParanoid" id="E3MD10"/>
<evidence type="ECO:0000256" key="2">
    <source>
        <dbReference type="ARBA" id="ARBA00023264"/>
    </source>
</evidence>
<sequence length="368" mass="42752">MKALEKIFTENSLISDIVINTVIELGHDYLRGEWKNVKKFEVKVTKILGGQSNHMFHVTTSTSATQFLLRIHRHGQNQFFTDAVNFAIFSERGLGPKLFGFFEGGRMEEFIPSKTLNADDVLKPEISYSIGSVFPKYHSIDVPVSKNPKCFQIMRESLREYSQLGGGVYTISSTNVTYSEHPIEVSYEDLNREIDLMERWSIEIFEETVVFCHNDLTCSNILQLNSSKEIMFIDWEYATYNYRGYDIAMHLSETAIVRMISPAGIKINEEFTDNPPNLRTFCEAYVDSANRMKNRNPSNRDLEIDNLMRECEFFWPTTHLFWACLLMKLGQLECNKEINLDSQARDRLAVYFHLKPRTEKIYGQNMKK</sequence>
<accession>E3MD10</accession>
<keyword evidence="5" id="KW-1185">Reference proteome</keyword>